<evidence type="ECO:0000313" key="4">
    <source>
        <dbReference type="EMBL" id="CAH1793357.1"/>
    </source>
</evidence>
<reference evidence="4" key="1">
    <citation type="submission" date="2022-03" db="EMBL/GenBank/DDBJ databases">
        <authorList>
            <person name="Martin C."/>
        </authorList>
    </citation>
    <scope>NUCLEOTIDE SEQUENCE</scope>
</reference>
<dbReference type="EC" id="3.1.1.-" evidence="3"/>
<evidence type="ECO:0000256" key="2">
    <source>
        <dbReference type="ARBA" id="ARBA00022801"/>
    </source>
</evidence>
<keyword evidence="2 3" id="KW-0378">Hydrolase</keyword>
<keyword evidence="5" id="KW-1185">Reference proteome</keyword>
<dbReference type="InterPro" id="IPR019826">
    <property type="entry name" value="Carboxylesterase_B_AS"/>
</dbReference>
<dbReference type="Proteomes" id="UP000749559">
    <property type="component" value="Unassembled WGS sequence"/>
</dbReference>
<dbReference type="GO" id="GO:0016787">
    <property type="term" value="F:hydrolase activity"/>
    <property type="evidence" value="ECO:0007669"/>
    <property type="project" value="UniProtKB-KW"/>
</dbReference>
<dbReference type="InterPro" id="IPR002018">
    <property type="entry name" value="CarbesteraseB"/>
</dbReference>
<evidence type="ECO:0000313" key="5">
    <source>
        <dbReference type="Proteomes" id="UP000749559"/>
    </source>
</evidence>
<evidence type="ECO:0000256" key="3">
    <source>
        <dbReference type="RuleBase" id="RU361235"/>
    </source>
</evidence>
<dbReference type="OrthoDB" id="3200163at2759"/>
<dbReference type="PANTHER" id="PTHR11559">
    <property type="entry name" value="CARBOXYLESTERASE"/>
    <property type="match status" value="1"/>
</dbReference>
<dbReference type="InterPro" id="IPR029058">
    <property type="entry name" value="AB_hydrolase_fold"/>
</dbReference>
<accession>A0A8J1URE7</accession>
<protein>
    <recommendedName>
        <fullName evidence="3">Carboxylic ester hydrolase</fullName>
        <ecNumber evidence="3">3.1.1.-</ecNumber>
    </recommendedName>
</protein>
<dbReference type="EMBL" id="CAIIXF020000009">
    <property type="protein sequence ID" value="CAH1793357.1"/>
    <property type="molecule type" value="Genomic_DNA"/>
</dbReference>
<organism evidence="4 5">
    <name type="scientific">Owenia fusiformis</name>
    <name type="common">Polychaete worm</name>
    <dbReference type="NCBI Taxonomy" id="6347"/>
    <lineage>
        <taxon>Eukaryota</taxon>
        <taxon>Metazoa</taxon>
        <taxon>Spiralia</taxon>
        <taxon>Lophotrochozoa</taxon>
        <taxon>Annelida</taxon>
        <taxon>Polychaeta</taxon>
        <taxon>Sedentaria</taxon>
        <taxon>Canalipalpata</taxon>
        <taxon>Sabellida</taxon>
        <taxon>Oweniida</taxon>
        <taxon>Oweniidae</taxon>
        <taxon>Owenia</taxon>
    </lineage>
</organism>
<dbReference type="Pfam" id="PF00135">
    <property type="entry name" value="COesterase"/>
    <property type="match status" value="1"/>
</dbReference>
<dbReference type="InterPro" id="IPR050309">
    <property type="entry name" value="Type-B_Carboxylest/Lipase"/>
</dbReference>
<dbReference type="PROSITE" id="PS00122">
    <property type="entry name" value="CARBOXYLESTERASE_B_1"/>
    <property type="match status" value="1"/>
</dbReference>
<dbReference type="SUPFAM" id="SSF53474">
    <property type="entry name" value="alpha/beta-Hydrolases"/>
    <property type="match status" value="1"/>
</dbReference>
<dbReference type="Gene3D" id="3.40.50.1820">
    <property type="entry name" value="alpha/beta hydrolase"/>
    <property type="match status" value="1"/>
</dbReference>
<evidence type="ECO:0000256" key="1">
    <source>
        <dbReference type="ARBA" id="ARBA00005964"/>
    </source>
</evidence>
<gene>
    <name evidence="4" type="ORF">OFUS_LOCUS18217</name>
</gene>
<name>A0A8J1URE7_OWEFU</name>
<dbReference type="AlphaFoldDB" id="A0A8J1URE7"/>
<comment type="caution">
    <text evidence="4">The sequence shown here is derived from an EMBL/GenBank/DDBJ whole genome shotgun (WGS) entry which is preliminary data.</text>
</comment>
<feature type="signal peptide" evidence="3">
    <location>
        <begin position="1"/>
        <end position="24"/>
    </location>
</feature>
<feature type="chain" id="PRO_5042621116" description="Carboxylic ester hydrolase" evidence="3">
    <location>
        <begin position="25"/>
        <end position="545"/>
    </location>
</feature>
<proteinExistence type="inferred from homology"/>
<keyword evidence="3" id="KW-0732">Signal</keyword>
<sequence>MIMVATGAVGLVLAILLKFEFAWTTGNIFDVPTVETHCGPVAGDISNGVYTFKGIPYAVPPKGKRRWKAPEGLNRENGTCWNGTYEAKQFGPMCPQRNPTDQSYAGDEDCLHLNIFTPTLNPEADLPVLVWIHGGYLLIGSANWPKYGPDEGTLRAKLKKYVIVTFNYRLNIFGYLALDLLSATSPTSHSGNYGFMDQILVLKWVQQNIKEFGGNPDLVTVYGQSSGGTSVFALMLSPLADGLFHRAWSIGGSPVINKDLATVSQDNLKILNATGCTTLQCLQQLDPNKLVQAMAVLWNFEVQMVDLPTKGNFPAALIIADGTVIPDLNFKWKDVPLMIGTTAQEIDFEPFPLNVTTWNKQQYEDYVTKKLDTFSENITAKALELYPITNSSDPRYQYTSMVSDILVNCPNDVLANMACDSNRTTGVYRYVVTQFPSVPTIILEGFSFKAKYAFHNFDNMAFSGHIPNYIASPTARDKQFERTVVKNILEFVKTGSPKSKKWKPCPLGTALLGAKVKFSSGVHGYAPTKCKFWMENSFFDYAWVN</sequence>
<comment type="similarity">
    <text evidence="1 3">Belongs to the type-B carboxylesterase/lipase family.</text>
</comment>